<dbReference type="InterPro" id="IPR008920">
    <property type="entry name" value="TF_FadR/GntR_C"/>
</dbReference>
<dbReference type="PANTHER" id="PTHR43537:SF47">
    <property type="entry name" value="REGULATORY PROTEIN GNTR HTH"/>
    <property type="match status" value="1"/>
</dbReference>
<evidence type="ECO:0000259" key="4">
    <source>
        <dbReference type="PROSITE" id="PS50949"/>
    </source>
</evidence>
<evidence type="ECO:0000256" key="3">
    <source>
        <dbReference type="ARBA" id="ARBA00023163"/>
    </source>
</evidence>
<dbReference type="PROSITE" id="PS50949">
    <property type="entry name" value="HTH_GNTR"/>
    <property type="match status" value="1"/>
</dbReference>
<dbReference type="SUPFAM" id="SSF46785">
    <property type="entry name" value="Winged helix' DNA-binding domain"/>
    <property type="match status" value="1"/>
</dbReference>
<protein>
    <submittedName>
        <fullName evidence="5">GntR family transcriptional regulator</fullName>
    </submittedName>
</protein>
<evidence type="ECO:0000256" key="2">
    <source>
        <dbReference type="ARBA" id="ARBA00023125"/>
    </source>
</evidence>
<dbReference type="SMART" id="SM00895">
    <property type="entry name" value="FCD"/>
    <property type="match status" value="1"/>
</dbReference>
<evidence type="ECO:0000313" key="6">
    <source>
        <dbReference type="Proteomes" id="UP001203665"/>
    </source>
</evidence>
<dbReference type="InterPro" id="IPR011711">
    <property type="entry name" value="GntR_C"/>
</dbReference>
<organism evidence="5 6">
    <name type="scientific">Alkalicoccobacillus plakortidis</name>
    <dbReference type="NCBI Taxonomy" id="444060"/>
    <lineage>
        <taxon>Bacteria</taxon>
        <taxon>Bacillati</taxon>
        <taxon>Bacillota</taxon>
        <taxon>Bacilli</taxon>
        <taxon>Bacillales</taxon>
        <taxon>Bacillaceae</taxon>
        <taxon>Alkalicoccobacillus</taxon>
    </lineage>
</organism>
<dbReference type="PANTHER" id="PTHR43537">
    <property type="entry name" value="TRANSCRIPTIONAL REGULATOR, GNTR FAMILY"/>
    <property type="match status" value="1"/>
</dbReference>
<proteinExistence type="predicted"/>
<dbReference type="InterPro" id="IPR000524">
    <property type="entry name" value="Tscrpt_reg_HTH_GntR"/>
</dbReference>
<reference evidence="5" key="1">
    <citation type="submission" date="2022-06" db="EMBL/GenBank/DDBJ databases">
        <title>Alkalicoccobacillus porphyridii sp. nov., isolated from a marine red alga, Porphyridium purpureum and reclassification of Shouchella plakortidis and Shouchella gibsonii as Alkalicoccobacillus plakortidis comb. nov. and Alkalicoccobacillus gibsonii comb. nov.</title>
        <authorList>
            <person name="Kim K.H."/>
            <person name="Lee J.K."/>
            <person name="Han D.M."/>
            <person name="Baek J.H."/>
            <person name="Jeon C.O."/>
        </authorList>
    </citation>
    <scope>NUCLEOTIDE SEQUENCE</scope>
    <source>
        <strain evidence="5">DSM 19153</strain>
    </source>
</reference>
<dbReference type="SUPFAM" id="SSF48008">
    <property type="entry name" value="GntR ligand-binding domain-like"/>
    <property type="match status" value="1"/>
</dbReference>
<feature type="domain" description="HTH gntR-type" evidence="4">
    <location>
        <begin position="10"/>
        <end position="77"/>
    </location>
</feature>
<keyword evidence="3" id="KW-0804">Transcription</keyword>
<dbReference type="InterPro" id="IPR036390">
    <property type="entry name" value="WH_DNA-bd_sf"/>
</dbReference>
<dbReference type="InterPro" id="IPR036388">
    <property type="entry name" value="WH-like_DNA-bd_sf"/>
</dbReference>
<dbReference type="RefSeq" id="WP_251605203.1">
    <property type="nucleotide sequence ID" value="NZ_JAMQJY010000001.1"/>
</dbReference>
<dbReference type="Pfam" id="PF07729">
    <property type="entry name" value="FCD"/>
    <property type="match status" value="1"/>
</dbReference>
<dbReference type="CDD" id="cd07377">
    <property type="entry name" value="WHTH_GntR"/>
    <property type="match status" value="1"/>
</dbReference>
<keyword evidence="1" id="KW-0805">Transcription regulation</keyword>
<keyword evidence="2" id="KW-0238">DNA-binding</keyword>
<dbReference type="Gene3D" id="1.20.120.530">
    <property type="entry name" value="GntR ligand-binding domain-like"/>
    <property type="match status" value="1"/>
</dbReference>
<accession>A0ABT0XGI1</accession>
<keyword evidence="6" id="KW-1185">Reference proteome</keyword>
<dbReference type="SMART" id="SM00345">
    <property type="entry name" value="HTH_GNTR"/>
    <property type="match status" value="1"/>
</dbReference>
<name>A0ABT0XGI1_9BACI</name>
<dbReference type="PRINTS" id="PR00035">
    <property type="entry name" value="HTHGNTR"/>
</dbReference>
<dbReference type="Pfam" id="PF00392">
    <property type="entry name" value="GntR"/>
    <property type="match status" value="1"/>
</dbReference>
<evidence type="ECO:0000313" key="5">
    <source>
        <dbReference type="EMBL" id="MCM2675021.1"/>
    </source>
</evidence>
<dbReference type="EMBL" id="JAMQJY010000001">
    <property type="protein sequence ID" value="MCM2675021.1"/>
    <property type="molecule type" value="Genomic_DNA"/>
</dbReference>
<comment type="caution">
    <text evidence="5">The sequence shown here is derived from an EMBL/GenBank/DDBJ whole genome shotgun (WGS) entry which is preliminary data.</text>
</comment>
<dbReference type="Gene3D" id="1.10.10.10">
    <property type="entry name" value="Winged helix-like DNA-binding domain superfamily/Winged helix DNA-binding domain"/>
    <property type="match status" value="1"/>
</dbReference>
<gene>
    <name evidence="5" type="ORF">NDM98_05650</name>
</gene>
<evidence type="ECO:0000256" key="1">
    <source>
        <dbReference type="ARBA" id="ARBA00023015"/>
    </source>
</evidence>
<sequence>MPDHSIQKPIPYYEQFYHSIKQMIFSGEFKPGDRINETQLAKSFNVSKSPVREAIRVLEREGLLIVDDKSKVRVYQPTHKDVREIYQCRQALEPFAVALTTERANDQQIGELEQLLQETAVAIQKENTAEDLINLNETFHLKLVTYCENSRLQKQIDDLHSLIYLFRVYNLTGLNRAKVILEQHQEVFKYIKAQDKQKAADAMFRHLQSDLDHLLMLLSQT</sequence>
<dbReference type="Proteomes" id="UP001203665">
    <property type="component" value="Unassembled WGS sequence"/>
</dbReference>